<evidence type="ECO:0000256" key="9">
    <source>
        <dbReference type="ARBA" id="ARBA00023180"/>
    </source>
</evidence>
<evidence type="ECO:0000256" key="7">
    <source>
        <dbReference type="ARBA" id="ARBA00023136"/>
    </source>
</evidence>
<feature type="chain" id="PRO_5004777651" description="Neuronal growth regulator 1" evidence="14">
    <location>
        <begin position="28"/>
        <end position="340"/>
    </location>
</feature>
<keyword evidence="6" id="KW-0130">Cell adhesion</keyword>
<evidence type="ECO:0000259" key="15">
    <source>
        <dbReference type="PROSITE" id="PS50835"/>
    </source>
</evidence>
<evidence type="ECO:0000256" key="1">
    <source>
        <dbReference type="ARBA" id="ARBA00004609"/>
    </source>
</evidence>
<dbReference type="AlphaFoldDB" id="V9KAQ0"/>
<keyword evidence="4 14" id="KW-0732">Signal</keyword>
<dbReference type="FunFam" id="2.60.40.10:FF:000305">
    <property type="entry name" value="neurotrimin isoform X2"/>
    <property type="match status" value="1"/>
</dbReference>
<evidence type="ECO:0000256" key="3">
    <source>
        <dbReference type="ARBA" id="ARBA00022622"/>
    </source>
</evidence>
<evidence type="ECO:0000313" key="16">
    <source>
        <dbReference type="EMBL" id="AFO94710.1"/>
    </source>
</evidence>
<dbReference type="GO" id="GO:0007155">
    <property type="term" value="P:cell adhesion"/>
    <property type="evidence" value="ECO:0007669"/>
    <property type="project" value="UniProtKB-KW"/>
</dbReference>
<evidence type="ECO:0000256" key="11">
    <source>
        <dbReference type="ARBA" id="ARBA00023319"/>
    </source>
</evidence>
<keyword evidence="10" id="KW-0449">Lipoprotein</keyword>
<dbReference type="GO" id="GO:0005886">
    <property type="term" value="C:plasma membrane"/>
    <property type="evidence" value="ECO:0007669"/>
    <property type="project" value="UniProtKB-SubCell"/>
</dbReference>
<dbReference type="InterPro" id="IPR007110">
    <property type="entry name" value="Ig-like_dom"/>
</dbReference>
<dbReference type="EMBL" id="JW862193">
    <property type="protein sequence ID" value="AFO94710.1"/>
    <property type="molecule type" value="mRNA"/>
</dbReference>
<dbReference type="Gene3D" id="2.60.40.10">
    <property type="entry name" value="Immunoglobulins"/>
    <property type="match status" value="3"/>
</dbReference>
<keyword evidence="5" id="KW-0677">Repeat</keyword>
<comment type="similarity">
    <text evidence="12">Belongs to the immunoglobulin superfamily. IgLON family.</text>
</comment>
<feature type="signal peptide" evidence="14">
    <location>
        <begin position="1"/>
        <end position="27"/>
    </location>
</feature>
<evidence type="ECO:0000256" key="13">
    <source>
        <dbReference type="ARBA" id="ARBA00041100"/>
    </source>
</evidence>
<organism evidence="16">
    <name type="scientific">Callorhinchus milii</name>
    <name type="common">Ghost shark</name>
    <dbReference type="NCBI Taxonomy" id="7868"/>
    <lineage>
        <taxon>Eukaryota</taxon>
        <taxon>Metazoa</taxon>
        <taxon>Chordata</taxon>
        <taxon>Craniata</taxon>
        <taxon>Vertebrata</taxon>
        <taxon>Chondrichthyes</taxon>
        <taxon>Holocephali</taxon>
        <taxon>Chimaeriformes</taxon>
        <taxon>Callorhinchidae</taxon>
        <taxon>Callorhinchus</taxon>
    </lineage>
</organism>
<dbReference type="InterPro" id="IPR036179">
    <property type="entry name" value="Ig-like_dom_sf"/>
</dbReference>
<dbReference type="PANTHER" id="PTHR42757">
    <property type="entry name" value="IGLON FAMILY OF IMMUNOGLOBULIN SUPERFAMILY-RELATED"/>
    <property type="match status" value="1"/>
</dbReference>
<dbReference type="Pfam" id="PF13927">
    <property type="entry name" value="Ig_3"/>
    <property type="match status" value="2"/>
</dbReference>
<reference evidence="16" key="1">
    <citation type="journal article" date="2014" name="Nature">
        <title>Elephant shark genome provides unique insights into gnathostome evolution.</title>
        <authorList>
            <consortium name="International Elephant Shark Genome Sequencing Consortium"/>
            <person name="Venkatesh B."/>
            <person name="Lee A.P."/>
            <person name="Ravi V."/>
            <person name="Maurya A.K."/>
            <person name="Lian M.M."/>
            <person name="Swann J.B."/>
            <person name="Ohta Y."/>
            <person name="Flajnik M.F."/>
            <person name="Sutoh Y."/>
            <person name="Kasahara M."/>
            <person name="Hoon S."/>
            <person name="Gangu V."/>
            <person name="Roy S.W."/>
            <person name="Irimia M."/>
            <person name="Korzh V."/>
            <person name="Kondrychyn I."/>
            <person name="Lim Z.W."/>
            <person name="Tay B.H."/>
            <person name="Tohari S."/>
            <person name="Kong K.W."/>
            <person name="Ho S."/>
            <person name="Lorente-Galdos B."/>
            <person name="Quilez J."/>
            <person name="Marques-Bonet T."/>
            <person name="Raney B.J."/>
            <person name="Ingham P.W."/>
            <person name="Tay A."/>
            <person name="Hillier L.W."/>
            <person name="Minx P."/>
            <person name="Boehm T."/>
            <person name="Wilson R.K."/>
            <person name="Brenner S."/>
            <person name="Warren W.C."/>
        </authorList>
    </citation>
    <scope>NUCLEOTIDE SEQUENCE</scope>
    <source>
        <tissue evidence="16">Brain</tissue>
    </source>
</reference>
<dbReference type="InterPro" id="IPR050876">
    <property type="entry name" value="IgLON_domain"/>
</dbReference>
<keyword evidence="7" id="KW-0472">Membrane</keyword>
<dbReference type="InterPro" id="IPR013783">
    <property type="entry name" value="Ig-like_fold"/>
</dbReference>
<keyword evidence="2" id="KW-1003">Cell membrane</keyword>
<evidence type="ECO:0000256" key="4">
    <source>
        <dbReference type="ARBA" id="ARBA00022729"/>
    </source>
</evidence>
<dbReference type="SMART" id="SM00409">
    <property type="entry name" value="IG"/>
    <property type="match status" value="3"/>
</dbReference>
<dbReference type="SMART" id="SM00408">
    <property type="entry name" value="IGc2"/>
    <property type="match status" value="3"/>
</dbReference>
<name>V9KAQ0_CALMI</name>
<evidence type="ECO:0000256" key="14">
    <source>
        <dbReference type="SAM" id="SignalP"/>
    </source>
</evidence>
<evidence type="ECO:0000256" key="12">
    <source>
        <dbReference type="ARBA" id="ARBA00037995"/>
    </source>
</evidence>
<dbReference type="SUPFAM" id="SSF48726">
    <property type="entry name" value="Immunoglobulin"/>
    <property type="match status" value="3"/>
</dbReference>
<evidence type="ECO:0000256" key="10">
    <source>
        <dbReference type="ARBA" id="ARBA00023288"/>
    </source>
</evidence>
<keyword evidence="11" id="KW-0393">Immunoglobulin domain</keyword>
<accession>V9KAQ0</accession>
<keyword evidence="8" id="KW-1015">Disulfide bond</keyword>
<evidence type="ECO:0000256" key="8">
    <source>
        <dbReference type="ARBA" id="ARBA00023157"/>
    </source>
</evidence>
<evidence type="ECO:0000256" key="5">
    <source>
        <dbReference type="ARBA" id="ARBA00022737"/>
    </source>
</evidence>
<feature type="domain" description="Ig-like" evidence="15">
    <location>
        <begin position="132"/>
        <end position="216"/>
    </location>
</feature>
<dbReference type="Pfam" id="PF07679">
    <property type="entry name" value="I-set"/>
    <property type="match status" value="1"/>
</dbReference>
<dbReference type="PANTHER" id="PTHR42757:SF6">
    <property type="entry name" value="NEURONAL GROWTH REGULATOR 1"/>
    <property type="match status" value="1"/>
</dbReference>
<keyword evidence="9" id="KW-0325">Glycoprotein</keyword>
<protein>
    <recommendedName>
        <fullName evidence="13">Neuronal growth regulator 1</fullName>
    </recommendedName>
</protein>
<evidence type="ECO:0000256" key="2">
    <source>
        <dbReference type="ARBA" id="ARBA00022475"/>
    </source>
</evidence>
<dbReference type="InterPro" id="IPR003599">
    <property type="entry name" value="Ig_sub"/>
</dbReference>
<comment type="subcellular location">
    <subcellularLocation>
        <location evidence="1">Cell membrane</location>
        <topology evidence="1">Lipid-anchor</topology>
        <topology evidence="1">GPI-anchor</topology>
    </subcellularLocation>
</comment>
<dbReference type="PROSITE" id="PS50835">
    <property type="entry name" value="IG_LIKE"/>
    <property type="match status" value="3"/>
</dbReference>
<feature type="domain" description="Ig-like" evidence="15">
    <location>
        <begin position="24"/>
        <end position="127"/>
    </location>
</feature>
<dbReference type="InterPro" id="IPR013098">
    <property type="entry name" value="Ig_I-set"/>
</dbReference>
<dbReference type="GO" id="GO:0098552">
    <property type="term" value="C:side of membrane"/>
    <property type="evidence" value="ECO:0007669"/>
    <property type="project" value="UniProtKB-KW"/>
</dbReference>
<keyword evidence="3" id="KW-0336">GPI-anchor</keyword>
<feature type="domain" description="Ig-like" evidence="15">
    <location>
        <begin position="219"/>
        <end position="307"/>
    </location>
</feature>
<proteinExistence type="evidence at transcript level"/>
<dbReference type="InterPro" id="IPR003598">
    <property type="entry name" value="Ig_sub2"/>
</dbReference>
<dbReference type="FunFam" id="2.60.40.10:FF:000013">
    <property type="entry name" value="cell adhesion molecule 1 isoform X1"/>
    <property type="match status" value="1"/>
</dbReference>
<evidence type="ECO:0000256" key="6">
    <source>
        <dbReference type="ARBA" id="ARBA00022889"/>
    </source>
</evidence>
<sequence length="340" mass="37373">MERAQDPLWLAAWLLSVCLLLPPPCLPAAPRADSPWPGHSVAVKQTGTAILRCYLEDDTSKGAWLNRSSIIFAGNDKWSMDPRVTIVSNSAREYSLQIRQVEVTDDGPYTCSVQTQQNPRTAQIHLTVQVPPKIYDISADSVVNEFSNVSLICLATGRPEPVITWRHISPSARDFDSEGEYLEIAGITRDQAGEYECLAQNDVPVQNVRKVRVTVNYAPTIMEIKSPEMVLGREGLLRCEALAVPAAAFQWYRGDKRLSSGRHGIKIQNFSTRSVLTVSNITTDHYGNYTCVAINKLGTSSTSHILHMPSAGMTGNAAVGLLARCWCLVTALSCLASVWQ</sequence>